<evidence type="ECO:0000256" key="5">
    <source>
        <dbReference type="ARBA" id="ARBA00022695"/>
    </source>
</evidence>
<dbReference type="PANTHER" id="PTHR39321:SF3">
    <property type="entry name" value="PHOSPHOPANTETHEINE ADENYLYLTRANSFERASE"/>
    <property type="match status" value="1"/>
</dbReference>
<organism evidence="12 13">
    <name type="scientific">Fodinisporobacter ferrooxydans</name>
    <dbReference type="NCBI Taxonomy" id="2901836"/>
    <lineage>
        <taxon>Bacteria</taxon>
        <taxon>Bacillati</taxon>
        <taxon>Bacillota</taxon>
        <taxon>Bacilli</taxon>
        <taxon>Bacillales</taxon>
        <taxon>Alicyclobacillaceae</taxon>
        <taxon>Fodinisporobacter</taxon>
    </lineage>
</organism>
<keyword evidence="5 10" id="KW-0548">Nucleotidyltransferase</keyword>
<keyword evidence="6 10" id="KW-0547">Nucleotide-binding</keyword>
<evidence type="ECO:0000256" key="10">
    <source>
        <dbReference type="HAMAP-Rule" id="MF_00244"/>
    </source>
</evidence>
<comment type="function">
    <text evidence="1 10">Catalyzes the reversible adenylation of nicotinate mononucleotide (NaMN) to nicotinic acid adenine dinucleotide (NaAD).</text>
</comment>
<protein>
    <recommendedName>
        <fullName evidence="10">Probable nicotinate-nucleotide adenylyltransferase</fullName>
        <ecNumber evidence="10">2.7.7.18</ecNumber>
    </recommendedName>
    <alternativeName>
        <fullName evidence="10">Deamido-NAD(+) diphosphorylase</fullName>
    </alternativeName>
    <alternativeName>
        <fullName evidence="10">Deamido-NAD(+) pyrophosphorylase</fullName>
    </alternativeName>
    <alternativeName>
        <fullName evidence="10">Nicotinate mononucleotide adenylyltransferase</fullName>
        <shortName evidence="10">NaMN adenylyltransferase</shortName>
    </alternativeName>
</protein>
<name>A0ABY4CHH9_9BACL</name>
<reference evidence="12" key="1">
    <citation type="submission" date="2021-12" db="EMBL/GenBank/DDBJ databases">
        <title>Alicyclobacillaceae gen. nov., sp. nov., isolated from chalcocite enrichment system.</title>
        <authorList>
            <person name="Jiang Z."/>
        </authorList>
    </citation>
    <scope>NUCLEOTIDE SEQUENCE</scope>
    <source>
        <strain evidence="12">MYW30-H2</strain>
    </source>
</reference>
<dbReference type="InterPro" id="IPR005248">
    <property type="entry name" value="NadD/NMNAT"/>
</dbReference>
<dbReference type="PANTHER" id="PTHR39321">
    <property type="entry name" value="NICOTINATE-NUCLEOTIDE ADENYLYLTRANSFERASE-RELATED"/>
    <property type="match status" value="1"/>
</dbReference>
<comment type="similarity">
    <text evidence="10">Belongs to the NadD family.</text>
</comment>
<dbReference type="Gene3D" id="3.40.50.620">
    <property type="entry name" value="HUPs"/>
    <property type="match status" value="1"/>
</dbReference>
<sequence length="200" mass="23350">MRTGVYGGTFDPIHIGHLIMATLAREELELDQVLWIPAYRPPHKDEQSNQPLSSYDHRLRMVELAIADRPYFSLSTIEGEKDGPSYTYDTLKQLQARRSDTYLFLCGADSLATIDTWHRARDLMQEFTLGVFQRQEYQAQDVKRKLETLGFYFENVRWLDTPVFDVSSTWLRQRLRMGLGVADLIPHSVYNYIKEHGLYV</sequence>
<evidence type="ECO:0000256" key="1">
    <source>
        <dbReference type="ARBA" id="ARBA00002324"/>
    </source>
</evidence>
<evidence type="ECO:0000256" key="7">
    <source>
        <dbReference type="ARBA" id="ARBA00022840"/>
    </source>
</evidence>
<accession>A0ABY4CHH9</accession>
<dbReference type="Proteomes" id="UP000830167">
    <property type="component" value="Chromosome"/>
</dbReference>
<evidence type="ECO:0000256" key="8">
    <source>
        <dbReference type="ARBA" id="ARBA00023027"/>
    </source>
</evidence>
<keyword evidence="13" id="KW-1185">Reference proteome</keyword>
<evidence type="ECO:0000256" key="9">
    <source>
        <dbReference type="ARBA" id="ARBA00048721"/>
    </source>
</evidence>
<dbReference type="EMBL" id="CP089291">
    <property type="protein sequence ID" value="UOF88897.1"/>
    <property type="molecule type" value="Genomic_DNA"/>
</dbReference>
<evidence type="ECO:0000313" key="13">
    <source>
        <dbReference type="Proteomes" id="UP000830167"/>
    </source>
</evidence>
<dbReference type="HAMAP" id="MF_00244">
    <property type="entry name" value="NaMN_adenylyltr"/>
    <property type="match status" value="1"/>
</dbReference>
<dbReference type="InterPro" id="IPR014729">
    <property type="entry name" value="Rossmann-like_a/b/a_fold"/>
</dbReference>
<evidence type="ECO:0000313" key="12">
    <source>
        <dbReference type="EMBL" id="UOF88897.1"/>
    </source>
</evidence>
<evidence type="ECO:0000256" key="6">
    <source>
        <dbReference type="ARBA" id="ARBA00022741"/>
    </source>
</evidence>
<dbReference type="NCBIfam" id="TIGR00482">
    <property type="entry name" value="nicotinate (nicotinamide) nucleotide adenylyltransferase"/>
    <property type="match status" value="1"/>
</dbReference>
<comment type="catalytic activity">
    <reaction evidence="9 10">
        <text>nicotinate beta-D-ribonucleotide + ATP + H(+) = deamido-NAD(+) + diphosphate</text>
        <dbReference type="Rhea" id="RHEA:22860"/>
        <dbReference type="ChEBI" id="CHEBI:15378"/>
        <dbReference type="ChEBI" id="CHEBI:30616"/>
        <dbReference type="ChEBI" id="CHEBI:33019"/>
        <dbReference type="ChEBI" id="CHEBI:57502"/>
        <dbReference type="ChEBI" id="CHEBI:58437"/>
        <dbReference type="EC" id="2.7.7.18"/>
    </reaction>
</comment>
<dbReference type="RefSeq" id="WP_347435577.1">
    <property type="nucleotide sequence ID" value="NZ_CP089291.1"/>
</dbReference>
<dbReference type="EC" id="2.7.7.18" evidence="10"/>
<keyword evidence="8 10" id="KW-0520">NAD</keyword>
<dbReference type="NCBIfam" id="NF000840">
    <property type="entry name" value="PRK00071.1-3"/>
    <property type="match status" value="1"/>
</dbReference>
<dbReference type="CDD" id="cd02165">
    <property type="entry name" value="NMNAT"/>
    <property type="match status" value="1"/>
</dbReference>
<evidence type="ECO:0000256" key="4">
    <source>
        <dbReference type="ARBA" id="ARBA00022679"/>
    </source>
</evidence>
<feature type="domain" description="Cytidyltransferase-like" evidence="11">
    <location>
        <begin position="5"/>
        <end position="174"/>
    </location>
</feature>
<dbReference type="Pfam" id="PF01467">
    <property type="entry name" value="CTP_transf_like"/>
    <property type="match status" value="1"/>
</dbReference>
<evidence type="ECO:0000256" key="3">
    <source>
        <dbReference type="ARBA" id="ARBA00022642"/>
    </source>
</evidence>
<gene>
    <name evidence="10 12" type="primary">nadD</name>
    <name evidence="12" type="ORF">LSG31_13225</name>
</gene>
<keyword evidence="7 10" id="KW-0067">ATP-binding</keyword>
<comment type="pathway">
    <text evidence="2 10">Cofactor biosynthesis; NAD(+) biosynthesis; deamido-NAD(+) from nicotinate D-ribonucleotide: step 1/1.</text>
</comment>
<keyword evidence="3 10" id="KW-0662">Pyridine nucleotide biosynthesis</keyword>
<dbReference type="GO" id="GO:0016779">
    <property type="term" value="F:nucleotidyltransferase activity"/>
    <property type="evidence" value="ECO:0007669"/>
    <property type="project" value="UniProtKB-KW"/>
</dbReference>
<dbReference type="InterPro" id="IPR004821">
    <property type="entry name" value="Cyt_trans-like"/>
</dbReference>
<dbReference type="NCBIfam" id="TIGR00125">
    <property type="entry name" value="cyt_tran_rel"/>
    <property type="match status" value="1"/>
</dbReference>
<evidence type="ECO:0000259" key="11">
    <source>
        <dbReference type="Pfam" id="PF01467"/>
    </source>
</evidence>
<keyword evidence="4 10" id="KW-0808">Transferase</keyword>
<proteinExistence type="inferred from homology"/>
<dbReference type="SUPFAM" id="SSF52374">
    <property type="entry name" value="Nucleotidylyl transferase"/>
    <property type="match status" value="1"/>
</dbReference>
<evidence type="ECO:0000256" key="2">
    <source>
        <dbReference type="ARBA" id="ARBA00005019"/>
    </source>
</evidence>